<evidence type="ECO:0000259" key="3">
    <source>
        <dbReference type="PROSITE" id="PS50048"/>
    </source>
</evidence>
<dbReference type="Pfam" id="PF04082">
    <property type="entry name" value="Fungal_trans"/>
    <property type="match status" value="1"/>
</dbReference>
<dbReference type="InterPro" id="IPR050987">
    <property type="entry name" value="AtrR-like"/>
</dbReference>
<keyword evidence="5" id="KW-1185">Reference proteome</keyword>
<dbReference type="Proteomes" id="UP000091967">
    <property type="component" value="Unassembled WGS sequence"/>
</dbReference>
<dbReference type="SUPFAM" id="SSF57701">
    <property type="entry name" value="Zn2/Cys6 DNA-binding domain"/>
    <property type="match status" value="1"/>
</dbReference>
<dbReference type="Pfam" id="PF00172">
    <property type="entry name" value="Zn_clus"/>
    <property type="match status" value="1"/>
</dbReference>
<dbReference type="GO" id="GO:0008270">
    <property type="term" value="F:zinc ion binding"/>
    <property type="evidence" value="ECO:0007669"/>
    <property type="project" value="InterPro"/>
</dbReference>
<dbReference type="Gene3D" id="4.10.240.10">
    <property type="entry name" value="Zn(2)-C6 fungal-type DNA-binding domain"/>
    <property type="match status" value="1"/>
</dbReference>
<dbReference type="GO" id="GO:0006351">
    <property type="term" value="P:DNA-templated transcription"/>
    <property type="evidence" value="ECO:0007669"/>
    <property type="project" value="InterPro"/>
</dbReference>
<dbReference type="PANTHER" id="PTHR46910:SF23">
    <property type="entry name" value="THIAMINE REPRESSIBLE GENES REGULATORY PROTEIN THI1"/>
    <property type="match status" value="1"/>
</dbReference>
<name>A0A1B8B036_FUSPO</name>
<dbReference type="EMBL" id="LYXU01000001">
    <property type="protein sequence ID" value="OBS26100.1"/>
    <property type="molecule type" value="Genomic_DNA"/>
</dbReference>
<dbReference type="GO" id="GO:0000981">
    <property type="term" value="F:DNA-binding transcription factor activity, RNA polymerase II-specific"/>
    <property type="evidence" value="ECO:0007669"/>
    <property type="project" value="InterPro"/>
</dbReference>
<dbReference type="CDD" id="cd12148">
    <property type="entry name" value="fungal_TF_MHR"/>
    <property type="match status" value="1"/>
</dbReference>
<evidence type="ECO:0000313" key="4">
    <source>
        <dbReference type="EMBL" id="OBS26100.1"/>
    </source>
</evidence>
<accession>A0A1B8B036</accession>
<dbReference type="PROSITE" id="PS00463">
    <property type="entry name" value="ZN2_CY6_FUNGAL_1"/>
    <property type="match status" value="1"/>
</dbReference>
<gene>
    <name evidence="4" type="ORF">FPOA_00043</name>
</gene>
<evidence type="ECO:0000256" key="2">
    <source>
        <dbReference type="ARBA" id="ARBA00023242"/>
    </source>
</evidence>
<dbReference type="OMA" id="RYHKEKC"/>
<reference evidence="4 5" key="1">
    <citation type="submission" date="2016-06" db="EMBL/GenBank/DDBJ databases">
        <title>Living apart together: crosstalk between the core and supernumerary genomes in a fungal plant pathogen.</title>
        <authorList>
            <person name="Vanheule A."/>
            <person name="Audenaert K."/>
            <person name="Warris S."/>
            <person name="Van De Geest H."/>
            <person name="Schijlen E."/>
            <person name="Hofte M."/>
            <person name="De Saeger S."/>
            <person name="Haesaert G."/>
            <person name="Waalwijk C."/>
            <person name="Van Der Lee T."/>
        </authorList>
    </citation>
    <scope>NUCLEOTIDE SEQUENCE [LARGE SCALE GENOMIC DNA]</scope>
    <source>
        <strain evidence="4 5">2516</strain>
    </source>
</reference>
<protein>
    <recommendedName>
        <fullName evidence="3">Zn(2)-C6 fungal-type domain-containing protein</fullName>
    </recommendedName>
</protein>
<keyword evidence="1" id="KW-0479">Metal-binding</keyword>
<dbReference type="CDD" id="cd00067">
    <property type="entry name" value="GAL4"/>
    <property type="match status" value="1"/>
</dbReference>
<organism evidence="4 5">
    <name type="scientific">Fusarium poae</name>
    <dbReference type="NCBI Taxonomy" id="36050"/>
    <lineage>
        <taxon>Eukaryota</taxon>
        <taxon>Fungi</taxon>
        <taxon>Dikarya</taxon>
        <taxon>Ascomycota</taxon>
        <taxon>Pezizomycotina</taxon>
        <taxon>Sordariomycetes</taxon>
        <taxon>Hypocreomycetidae</taxon>
        <taxon>Hypocreales</taxon>
        <taxon>Nectriaceae</taxon>
        <taxon>Fusarium</taxon>
    </lineage>
</organism>
<dbReference type="PROSITE" id="PS50048">
    <property type="entry name" value="ZN2_CY6_FUNGAL_2"/>
    <property type="match status" value="1"/>
</dbReference>
<evidence type="ECO:0000313" key="5">
    <source>
        <dbReference type="Proteomes" id="UP000091967"/>
    </source>
</evidence>
<dbReference type="GO" id="GO:0003677">
    <property type="term" value="F:DNA binding"/>
    <property type="evidence" value="ECO:0007669"/>
    <property type="project" value="InterPro"/>
</dbReference>
<proteinExistence type="predicted"/>
<dbReference type="InterPro" id="IPR001138">
    <property type="entry name" value="Zn2Cys6_DnaBD"/>
</dbReference>
<keyword evidence="2" id="KW-0539">Nucleus</keyword>
<dbReference type="STRING" id="36050.A0A1B8B036"/>
<dbReference type="InterPro" id="IPR007219">
    <property type="entry name" value="XnlR_reg_dom"/>
</dbReference>
<dbReference type="InterPro" id="IPR036864">
    <property type="entry name" value="Zn2-C6_fun-type_DNA-bd_sf"/>
</dbReference>
<dbReference type="SMART" id="SM00066">
    <property type="entry name" value="GAL4"/>
    <property type="match status" value="1"/>
</dbReference>
<evidence type="ECO:0000256" key="1">
    <source>
        <dbReference type="ARBA" id="ARBA00022723"/>
    </source>
</evidence>
<dbReference type="PANTHER" id="PTHR46910">
    <property type="entry name" value="TRANSCRIPTION FACTOR PDR1"/>
    <property type="match status" value="1"/>
</dbReference>
<sequence>MNSSRPKRTNKACDRCRRRKERCDGTTPCARCQNHDLECSFKYVGKPLGRPRKLRHHQRYAMPDLPEVLETNTDFLSVERIHALEHIVRHYTGLDHLTTENLEEIIVSLSRNQDVSSHNKKYPEQNSIGELTVRILDSPDKQNQSQRSYNNKSLSHSQFLRLLFDKLDYLYPSSLGETNQSIGKYNTRPVDDDPLDSSSSQILSHGIIVVEAASVFPTFDTASSLISIFFEFGQMNYFYLDELMFRSSVEQFYKVPCTLTPQDAPRVCTVLMVFAIGAQFSHLQGGERYRRQMIQEDHVWMDDALALMFFRQASKLVPDVLAIGSLESVQALLLMGFYLLPLGHSGLAATYLSTGLRMATNCCLQFDDEISLTAREIEVRRRVWCTAFILERRNSVYHGKPLAPTRPPLQGFDMLGNVEMSSTRIDTHHNTKSMVILTHILEHVWHTMNGLLDLESTQQIDKLQDVLDIRDQLLLYWDTLPDNIFGRDLCPHKPLFRHNAYLALSYHSIHIFIGRPFIFDRIVEEEMRTGPLTDTTTKLITSCIESALAIVDLCQRIKDQSGLSRSSYIEFTSCHAAVSALIAASISDRASQWNNICRQGLDLLRAMLGGVFSQSGGRKDLDRLEYAVDQLLEYNYLDLPEAMDGATYQDFLHWGECFLNVDMA</sequence>
<feature type="domain" description="Zn(2)-C6 fungal-type" evidence="3">
    <location>
        <begin position="12"/>
        <end position="41"/>
    </location>
</feature>
<dbReference type="AlphaFoldDB" id="A0A1B8B036"/>
<comment type="caution">
    <text evidence="4">The sequence shown here is derived from an EMBL/GenBank/DDBJ whole genome shotgun (WGS) entry which is preliminary data.</text>
</comment>